<dbReference type="GO" id="GO:0020037">
    <property type="term" value="F:heme binding"/>
    <property type="evidence" value="ECO:0007669"/>
    <property type="project" value="InterPro"/>
</dbReference>
<dbReference type="GO" id="GO:0004497">
    <property type="term" value="F:monooxygenase activity"/>
    <property type="evidence" value="ECO:0007669"/>
    <property type="project" value="InterPro"/>
</dbReference>
<feature type="transmembrane region" description="Helical" evidence="1">
    <location>
        <begin position="33"/>
        <end position="51"/>
    </location>
</feature>
<protein>
    <recommendedName>
        <fullName evidence="4">Cytochrome P450</fullName>
    </recommendedName>
</protein>
<accession>A0A135TXZ5</accession>
<organism evidence="2 3">
    <name type="scientific">Colletotrichum nymphaeae SA-01</name>
    <dbReference type="NCBI Taxonomy" id="1460502"/>
    <lineage>
        <taxon>Eukaryota</taxon>
        <taxon>Fungi</taxon>
        <taxon>Dikarya</taxon>
        <taxon>Ascomycota</taxon>
        <taxon>Pezizomycotina</taxon>
        <taxon>Sordariomycetes</taxon>
        <taxon>Hypocreomycetidae</taxon>
        <taxon>Glomerellales</taxon>
        <taxon>Glomerellaceae</taxon>
        <taxon>Colletotrichum</taxon>
        <taxon>Colletotrichum acutatum species complex</taxon>
    </lineage>
</organism>
<keyword evidence="1" id="KW-1133">Transmembrane helix</keyword>
<evidence type="ECO:0008006" key="4">
    <source>
        <dbReference type="Google" id="ProtNLM"/>
    </source>
</evidence>
<keyword evidence="3" id="KW-1185">Reference proteome</keyword>
<comment type="caution">
    <text evidence="2">The sequence shown here is derived from an EMBL/GenBank/DDBJ whole genome shotgun (WGS) entry which is preliminary data.</text>
</comment>
<evidence type="ECO:0000313" key="3">
    <source>
        <dbReference type="Proteomes" id="UP000070054"/>
    </source>
</evidence>
<dbReference type="AlphaFoldDB" id="A0A135TXZ5"/>
<evidence type="ECO:0000256" key="1">
    <source>
        <dbReference type="SAM" id="Phobius"/>
    </source>
</evidence>
<dbReference type="InterPro" id="IPR036396">
    <property type="entry name" value="Cyt_P450_sf"/>
</dbReference>
<dbReference type="EMBL" id="JEMN01000993">
    <property type="protein sequence ID" value="KXH52973.1"/>
    <property type="molecule type" value="Genomic_DNA"/>
</dbReference>
<dbReference type="SUPFAM" id="SSF48264">
    <property type="entry name" value="Cytochrome P450"/>
    <property type="match status" value="1"/>
</dbReference>
<dbReference type="Proteomes" id="UP000070054">
    <property type="component" value="Unassembled WGS sequence"/>
</dbReference>
<keyword evidence="1" id="KW-0812">Transmembrane</keyword>
<reference evidence="2 3" key="1">
    <citation type="submission" date="2014-02" db="EMBL/GenBank/DDBJ databases">
        <title>The genome sequence of Colletotrichum nymphaeae SA-01.</title>
        <authorList>
            <person name="Baroncelli R."/>
            <person name="Thon M.R."/>
        </authorList>
    </citation>
    <scope>NUCLEOTIDE SEQUENCE [LARGE SCALE GENOMIC DNA]</scope>
    <source>
        <strain evidence="2 3">SA-01</strain>
    </source>
</reference>
<dbReference type="GO" id="GO:0005506">
    <property type="term" value="F:iron ion binding"/>
    <property type="evidence" value="ECO:0007669"/>
    <property type="project" value="InterPro"/>
</dbReference>
<keyword evidence="1" id="KW-0472">Membrane</keyword>
<proteinExistence type="predicted"/>
<gene>
    <name evidence="2" type="ORF">CNYM01_07362</name>
</gene>
<dbReference type="GO" id="GO:0016705">
    <property type="term" value="F:oxidoreductase activity, acting on paired donors, with incorporation or reduction of molecular oxygen"/>
    <property type="evidence" value="ECO:0007669"/>
    <property type="project" value="InterPro"/>
</dbReference>
<name>A0A135TXZ5_9PEZI</name>
<sequence>MLLLLAIPAVLLWVIIGGPITNYVVDRKGLRTYPSLGAAGIFYLWRIFHCLRYRHFIAVHEAHETLGTHIRIGSNYVSISDPRAVYDIYAHGANFPKDAWYDGGAGGSHIAPAEQSPRKQACVPT</sequence>
<evidence type="ECO:0000313" key="2">
    <source>
        <dbReference type="EMBL" id="KXH52973.1"/>
    </source>
</evidence>